<keyword evidence="1" id="KW-0812">Transmembrane</keyword>
<reference evidence="2" key="1">
    <citation type="submission" date="2021-05" db="EMBL/GenBank/DDBJ databases">
        <authorList>
            <person name="Pietrasiak N."/>
            <person name="Ward R."/>
            <person name="Stajich J.E."/>
            <person name="Kurbessoian T."/>
        </authorList>
    </citation>
    <scope>NUCLEOTIDE SEQUENCE</scope>
    <source>
        <strain evidence="2">CPER-KK1</strain>
    </source>
</reference>
<dbReference type="Pfam" id="PF10011">
    <property type="entry name" value="DUF2254"/>
    <property type="match status" value="1"/>
</dbReference>
<comment type="caution">
    <text evidence="2">The sequence shown here is derived from an EMBL/GenBank/DDBJ whole genome shotgun (WGS) entry which is preliminary data.</text>
</comment>
<gene>
    <name evidence="2" type="ORF">KME25_27425</name>
</gene>
<sequence>MKNIKLGKLWDSLHSSYWFVPTLMAGMAIALAFTMLSLDRAGKSGPIEKLAWIYTGGPDGARTMLSTIAGSMITVAGTAFSITIVALTLASSQFGPRLMRNFMQDTGNQVVLGTFIATFIYCLLVLRTVRGDNYNVFVPQISVTVGLLLAITSIGVLIYFIHHASTSIQAAQIIGEVGSDLDKAIDRLFPQKIGYSGSQNKRRWVEEIPMGFDQEASPILATSSGYLQAIDDETLMKIAKSKDLLVRLKHRPGKFVVQGSELVRVWPGERVNEKLTQQFNDAFILGKERTEQQDIEFCINELVEVALRAISPGINDPFTAIRCIDQLSAALCRLAERDFPSPYRYDDDNKLRVIADPVTFAKLTDDAFNQIRQYSKPDVAVRIRMLEAITVIATHTRNKKDRVALLHHANVIESSSREEVAQECDRACIEEQYLAAVKALEQR</sequence>
<dbReference type="EMBL" id="JAHHIF010000055">
    <property type="protein sequence ID" value="MBW4548142.1"/>
    <property type="molecule type" value="Genomic_DNA"/>
</dbReference>
<protein>
    <submittedName>
        <fullName evidence="2">DUF2254 domain-containing protein</fullName>
    </submittedName>
</protein>
<keyword evidence="1" id="KW-1133">Transmembrane helix</keyword>
<accession>A0A951UCP5</accession>
<proteinExistence type="predicted"/>
<dbReference type="InterPro" id="IPR018723">
    <property type="entry name" value="DUF2254_membrane"/>
</dbReference>
<name>A0A951UCP5_9CYAN</name>
<feature type="transmembrane region" description="Helical" evidence="1">
    <location>
        <begin position="68"/>
        <end position="90"/>
    </location>
</feature>
<organism evidence="2 3">
    <name type="scientific">Symplocastrum torsivum CPER-KK1</name>
    <dbReference type="NCBI Taxonomy" id="450513"/>
    <lineage>
        <taxon>Bacteria</taxon>
        <taxon>Bacillati</taxon>
        <taxon>Cyanobacteriota</taxon>
        <taxon>Cyanophyceae</taxon>
        <taxon>Oscillatoriophycideae</taxon>
        <taxon>Oscillatoriales</taxon>
        <taxon>Microcoleaceae</taxon>
        <taxon>Symplocastrum</taxon>
    </lineage>
</organism>
<evidence type="ECO:0000256" key="1">
    <source>
        <dbReference type="SAM" id="Phobius"/>
    </source>
</evidence>
<keyword evidence="1" id="KW-0472">Membrane</keyword>
<feature type="transmembrane region" description="Helical" evidence="1">
    <location>
        <begin position="141"/>
        <end position="161"/>
    </location>
</feature>
<feature type="transmembrane region" description="Helical" evidence="1">
    <location>
        <begin position="16"/>
        <end position="38"/>
    </location>
</feature>
<reference evidence="2" key="2">
    <citation type="journal article" date="2022" name="Microbiol. Resour. Announc.">
        <title>Metagenome Sequencing to Explore Phylogenomics of Terrestrial Cyanobacteria.</title>
        <authorList>
            <person name="Ward R.D."/>
            <person name="Stajich J.E."/>
            <person name="Johansen J.R."/>
            <person name="Huntemann M."/>
            <person name="Clum A."/>
            <person name="Foster B."/>
            <person name="Foster B."/>
            <person name="Roux S."/>
            <person name="Palaniappan K."/>
            <person name="Varghese N."/>
            <person name="Mukherjee S."/>
            <person name="Reddy T.B.K."/>
            <person name="Daum C."/>
            <person name="Copeland A."/>
            <person name="Chen I.A."/>
            <person name="Ivanova N.N."/>
            <person name="Kyrpides N.C."/>
            <person name="Shapiro N."/>
            <person name="Eloe-Fadrosh E.A."/>
            <person name="Pietrasiak N."/>
        </authorList>
    </citation>
    <scope>NUCLEOTIDE SEQUENCE</scope>
    <source>
        <strain evidence="2">CPER-KK1</strain>
    </source>
</reference>
<dbReference type="Proteomes" id="UP000753908">
    <property type="component" value="Unassembled WGS sequence"/>
</dbReference>
<dbReference type="AlphaFoldDB" id="A0A951UCP5"/>
<evidence type="ECO:0000313" key="2">
    <source>
        <dbReference type="EMBL" id="MBW4548142.1"/>
    </source>
</evidence>
<feature type="transmembrane region" description="Helical" evidence="1">
    <location>
        <begin position="110"/>
        <end position="129"/>
    </location>
</feature>
<evidence type="ECO:0000313" key="3">
    <source>
        <dbReference type="Proteomes" id="UP000753908"/>
    </source>
</evidence>